<feature type="signal peptide" evidence="1">
    <location>
        <begin position="1"/>
        <end position="20"/>
    </location>
</feature>
<dbReference type="EMBL" id="HACG01036350">
    <property type="protein sequence ID" value="CEK83215.1"/>
    <property type="molecule type" value="Transcribed_RNA"/>
</dbReference>
<keyword evidence="1" id="KW-0732">Signal</keyword>
<dbReference type="AlphaFoldDB" id="A0A0B7ATH7"/>
<proteinExistence type="predicted"/>
<protein>
    <submittedName>
        <fullName evidence="2">Uncharacterized protein</fullName>
    </submittedName>
</protein>
<accession>A0A0B7ATH7</accession>
<organism evidence="2">
    <name type="scientific">Arion vulgaris</name>
    <dbReference type="NCBI Taxonomy" id="1028688"/>
    <lineage>
        <taxon>Eukaryota</taxon>
        <taxon>Metazoa</taxon>
        <taxon>Spiralia</taxon>
        <taxon>Lophotrochozoa</taxon>
        <taxon>Mollusca</taxon>
        <taxon>Gastropoda</taxon>
        <taxon>Heterobranchia</taxon>
        <taxon>Euthyneura</taxon>
        <taxon>Panpulmonata</taxon>
        <taxon>Eupulmonata</taxon>
        <taxon>Stylommatophora</taxon>
        <taxon>Helicina</taxon>
        <taxon>Arionoidea</taxon>
        <taxon>Arionidae</taxon>
        <taxon>Arion</taxon>
    </lineage>
</organism>
<reference evidence="2" key="1">
    <citation type="submission" date="2014-12" db="EMBL/GenBank/DDBJ databases">
        <title>Insight into the proteome of Arion vulgaris.</title>
        <authorList>
            <person name="Aradska J."/>
            <person name="Bulat T."/>
            <person name="Smidak R."/>
            <person name="Sarate P."/>
            <person name="Gangsoo J."/>
            <person name="Sialana F."/>
            <person name="Bilban M."/>
            <person name="Lubec G."/>
        </authorList>
    </citation>
    <scope>NUCLEOTIDE SEQUENCE</scope>
    <source>
        <tissue evidence="2">Skin</tissue>
    </source>
</reference>
<name>A0A0B7ATH7_9EUPU</name>
<evidence type="ECO:0000256" key="1">
    <source>
        <dbReference type="SAM" id="SignalP"/>
    </source>
</evidence>
<feature type="chain" id="PRO_5002111581" evidence="1">
    <location>
        <begin position="21"/>
        <end position="87"/>
    </location>
</feature>
<evidence type="ECO:0000313" key="2">
    <source>
        <dbReference type="EMBL" id="CEK83215.1"/>
    </source>
</evidence>
<gene>
    <name evidence="2" type="primary">ORF135867</name>
</gene>
<sequence length="87" mass="9969">MRFVTGKLLSCLVIVTQIGSHLLMCNEQVNSDINYMHSINGDESWMSGYMSYNGNWNQLVDQKWFNLQVKSNVKTMLIALFDNDTSS</sequence>